<feature type="chain" id="PRO_5016860208" description="Peptidase C39-like domain-containing protein" evidence="1">
    <location>
        <begin position="25"/>
        <end position="186"/>
    </location>
</feature>
<dbReference type="InterPro" id="IPR039564">
    <property type="entry name" value="Peptidase_C39-like"/>
</dbReference>
<evidence type="ECO:0000259" key="2">
    <source>
        <dbReference type="Pfam" id="PF13529"/>
    </source>
</evidence>
<proteinExistence type="predicted"/>
<feature type="signal peptide" evidence="1">
    <location>
        <begin position="1"/>
        <end position="24"/>
    </location>
</feature>
<comment type="caution">
    <text evidence="3">The sequence shown here is derived from an EMBL/GenBank/DDBJ whole genome shotgun (WGS) entry which is preliminary data.</text>
</comment>
<evidence type="ECO:0000313" key="3">
    <source>
        <dbReference type="EMBL" id="RDY21275.1"/>
    </source>
</evidence>
<dbReference type="EMBL" id="MBEW02000009">
    <property type="protein sequence ID" value="RDY21275.1"/>
    <property type="molecule type" value="Genomic_DNA"/>
</dbReference>
<protein>
    <recommendedName>
        <fullName evidence="2">Peptidase C39-like domain-containing protein</fullName>
    </recommendedName>
</protein>
<feature type="domain" description="Peptidase C39-like" evidence="2">
    <location>
        <begin position="30"/>
        <end position="152"/>
    </location>
</feature>
<dbReference type="Pfam" id="PF13529">
    <property type="entry name" value="Peptidase_C39_2"/>
    <property type="match status" value="1"/>
</dbReference>
<sequence>MKRRVSIFIMAVLLIISFVVPVFAASRTLGVSEIDQNKTKWCWAACSEMIGKYYNSASNRDQYDIVRKIKGNTNNQGGNISNVCDAIKYASVDSVTFKSKDNALSFNSCKTEIDNSNPFVIWLQGQNGSISHVIVASGYKTGSTNYIYILDPSPNIDEQYFSYTGLVNGTTGTLGTRCYERTVLRK</sequence>
<accession>A0A371ILB8</accession>
<dbReference type="Proteomes" id="UP000093352">
    <property type="component" value="Unassembled WGS sequence"/>
</dbReference>
<reference evidence="3 4" key="1">
    <citation type="journal article" date="2016" name="Genome Announc.">
        <title>Draft Genome Sequence of Criibacterium bergeronii gen. nov., sp. nov., Strain CCRI-22567T, Isolated from a Vaginal Sample from a Woman with Bacterial Vaginosis.</title>
        <authorList>
            <person name="Maheux A.F."/>
            <person name="Berube E."/>
            <person name="Boudreau D.K."/>
            <person name="Raymond F."/>
            <person name="Corbeil J."/>
            <person name="Roy P.H."/>
            <person name="Boissinot M."/>
            <person name="Omar R.F."/>
        </authorList>
    </citation>
    <scope>NUCLEOTIDE SEQUENCE [LARGE SCALE GENOMIC DNA]</scope>
    <source>
        <strain evidence="3 4">CCRI-22567</strain>
    </source>
</reference>
<dbReference type="RefSeq" id="WP_068912761.1">
    <property type="nucleotide sequence ID" value="NZ_MBEW02000009.1"/>
</dbReference>
<dbReference type="Gene3D" id="3.90.70.10">
    <property type="entry name" value="Cysteine proteinases"/>
    <property type="match status" value="1"/>
</dbReference>
<organism evidence="3 4">
    <name type="scientific">Criibacterium bergeronii</name>
    <dbReference type="NCBI Taxonomy" id="1871336"/>
    <lineage>
        <taxon>Bacteria</taxon>
        <taxon>Bacillati</taxon>
        <taxon>Bacillota</taxon>
        <taxon>Clostridia</taxon>
        <taxon>Peptostreptococcales</taxon>
        <taxon>Filifactoraceae</taxon>
        <taxon>Criibacterium</taxon>
    </lineage>
</organism>
<dbReference type="AlphaFoldDB" id="A0A371ILB8"/>
<dbReference type="STRING" id="1871336.BBG48_03335"/>
<evidence type="ECO:0000313" key="4">
    <source>
        <dbReference type="Proteomes" id="UP000093352"/>
    </source>
</evidence>
<gene>
    <name evidence="3" type="ORF">BBG48_005700</name>
</gene>
<evidence type="ECO:0000256" key="1">
    <source>
        <dbReference type="SAM" id="SignalP"/>
    </source>
</evidence>
<name>A0A371ILB8_9FIRM</name>
<keyword evidence="4" id="KW-1185">Reference proteome</keyword>
<keyword evidence="1" id="KW-0732">Signal</keyword>